<keyword evidence="2" id="KW-1185">Reference proteome</keyword>
<dbReference type="EMBL" id="QEYD01000010">
    <property type="protein sequence ID" value="PWE27592.1"/>
    <property type="molecule type" value="Genomic_DNA"/>
</dbReference>
<dbReference type="OrthoDB" id="5294829at2"/>
<comment type="caution">
    <text evidence="1">The sequence shown here is derived from an EMBL/GenBank/DDBJ whole genome shotgun (WGS) entry which is preliminary data.</text>
</comment>
<name>A0A2U2C6W2_9RHOB</name>
<evidence type="ECO:0000313" key="1">
    <source>
        <dbReference type="EMBL" id="PWE27592.1"/>
    </source>
</evidence>
<dbReference type="Gene3D" id="2.40.160.20">
    <property type="match status" value="1"/>
</dbReference>
<sequence length="167" mass="17923">MLSAAQTIEILAEFPPSAPGAHLLWEAVVDIGEREDLGAGPCGARGIVPILGGQFRGGPGMGGDQADFHGVVEAGGADRQLLRPDGAKELDALYEMRVADGALLTIRNRVIIDETVEGPRYAMSRIEVTAPQGRWDWLNRRLIVGTLQGLRPRHAAVLIRGWLLTIG</sequence>
<dbReference type="GeneID" id="94366454"/>
<evidence type="ECO:0000313" key="2">
    <source>
        <dbReference type="Proteomes" id="UP000244940"/>
    </source>
</evidence>
<accession>A0A2U2C6W2</accession>
<dbReference type="RefSeq" id="WP_109534403.1">
    <property type="nucleotide sequence ID" value="NZ_QEYD01000010.1"/>
</dbReference>
<protein>
    <submittedName>
        <fullName evidence="1">DUF3237 domain-containing protein</fullName>
    </submittedName>
</protein>
<proteinExistence type="predicted"/>
<dbReference type="AlphaFoldDB" id="A0A2U2C6W2"/>
<dbReference type="Proteomes" id="UP000244940">
    <property type="component" value="Unassembled WGS sequence"/>
</dbReference>
<dbReference type="Pfam" id="PF11578">
    <property type="entry name" value="DUF3237"/>
    <property type="match status" value="1"/>
</dbReference>
<gene>
    <name evidence="1" type="ORF">C4N9_16275</name>
</gene>
<organism evidence="1 2">
    <name type="scientific">Pararhodobacter marinus</name>
    <dbReference type="NCBI Taxonomy" id="2184063"/>
    <lineage>
        <taxon>Bacteria</taxon>
        <taxon>Pseudomonadati</taxon>
        <taxon>Pseudomonadota</taxon>
        <taxon>Alphaproteobacteria</taxon>
        <taxon>Rhodobacterales</taxon>
        <taxon>Paracoccaceae</taxon>
        <taxon>Pararhodobacter</taxon>
    </lineage>
</organism>
<reference evidence="1 2" key="1">
    <citation type="submission" date="2018-05" db="EMBL/GenBank/DDBJ databases">
        <title>Pararhodobacter marina sp. nov., isolated from deep-sea water of the Indian Ocean.</title>
        <authorList>
            <person name="Lai Q.Sr."/>
            <person name="Liu X."/>
            <person name="Shao Z."/>
        </authorList>
    </citation>
    <scope>NUCLEOTIDE SEQUENCE [LARGE SCALE GENOMIC DNA]</scope>
    <source>
        <strain evidence="1 2">CIC4N-9</strain>
    </source>
</reference>